<dbReference type="AlphaFoldDB" id="A0A0V1H799"/>
<comment type="caution">
    <text evidence="1">The sequence shown here is derived from an EMBL/GenBank/DDBJ whole genome shotgun (WGS) entry which is preliminary data.</text>
</comment>
<sequence length="88" mass="10407">MFLEWGNLIKKSQPLPFLLYFKKQSFLEVVTIPLNIALYFNKLVDSILRRLVHLEKSDTKHTVLQSLKFGYVSPYSHSHMTEVFYCIL</sequence>
<protein>
    <submittedName>
        <fullName evidence="1">Uncharacterized protein</fullName>
    </submittedName>
</protein>
<evidence type="ECO:0000313" key="2">
    <source>
        <dbReference type="Proteomes" id="UP000055024"/>
    </source>
</evidence>
<evidence type="ECO:0000313" key="1">
    <source>
        <dbReference type="EMBL" id="KRZ06052.1"/>
    </source>
</evidence>
<proteinExistence type="predicted"/>
<keyword evidence="2" id="KW-1185">Reference proteome</keyword>
<dbReference type="Proteomes" id="UP000055024">
    <property type="component" value="Unassembled WGS sequence"/>
</dbReference>
<organism evidence="1 2">
    <name type="scientific">Trichinella zimbabwensis</name>
    <dbReference type="NCBI Taxonomy" id="268475"/>
    <lineage>
        <taxon>Eukaryota</taxon>
        <taxon>Metazoa</taxon>
        <taxon>Ecdysozoa</taxon>
        <taxon>Nematoda</taxon>
        <taxon>Enoplea</taxon>
        <taxon>Dorylaimia</taxon>
        <taxon>Trichinellida</taxon>
        <taxon>Trichinellidae</taxon>
        <taxon>Trichinella</taxon>
    </lineage>
</organism>
<reference evidence="1 2" key="1">
    <citation type="submission" date="2015-01" db="EMBL/GenBank/DDBJ databases">
        <title>Evolution of Trichinella species and genotypes.</title>
        <authorList>
            <person name="Korhonen P.K."/>
            <person name="Edoardo P."/>
            <person name="Giuseppe L.R."/>
            <person name="Gasser R.B."/>
        </authorList>
    </citation>
    <scope>NUCLEOTIDE SEQUENCE [LARGE SCALE GENOMIC DNA]</scope>
    <source>
        <strain evidence="1">ISS1029</strain>
    </source>
</reference>
<dbReference type="EMBL" id="JYDP01000126">
    <property type="protein sequence ID" value="KRZ06052.1"/>
    <property type="molecule type" value="Genomic_DNA"/>
</dbReference>
<gene>
    <name evidence="1" type="ORF">T11_4150</name>
</gene>
<name>A0A0V1H799_9BILA</name>
<accession>A0A0V1H799</accession>